<evidence type="ECO:0000259" key="4">
    <source>
        <dbReference type="Pfam" id="PF00326"/>
    </source>
</evidence>
<comment type="caution">
    <text evidence="6">The sequence shown here is derived from an EMBL/GenBank/DDBJ whole genome shotgun (WGS) entry which is preliminary data.</text>
</comment>
<dbReference type="InterPro" id="IPR023302">
    <property type="entry name" value="Pept_S9A_N"/>
</dbReference>
<dbReference type="OrthoDB" id="9801421at2"/>
<gene>
    <name evidence="6" type="ORF">FEF26_06660</name>
</gene>
<evidence type="ECO:0000259" key="5">
    <source>
        <dbReference type="Pfam" id="PF02897"/>
    </source>
</evidence>
<dbReference type="PANTHER" id="PTHR42881">
    <property type="entry name" value="PROLYL ENDOPEPTIDASE"/>
    <property type="match status" value="1"/>
</dbReference>
<dbReference type="InterPro" id="IPR051167">
    <property type="entry name" value="Prolyl_oligopep/macrocyclase"/>
</dbReference>
<dbReference type="GO" id="GO:0005829">
    <property type="term" value="C:cytosol"/>
    <property type="evidence" value="ECO:0007669"/>
    <property type="project" value="TreeGrafter"/>
</dbReference>
<dbReference type="InterPro" id="IPR001375">
    <property type="entry name" value="Peptidase_S9_cat"/>
</dbReference>
<dbReference type="EMBL" id="VAVZ01000014">
    <property type="protein sequence ID" value="TLP98064.1"/>
    <property type="molecule type" value="Genomic_DNA"/>
</dbReference>
<dbReference type="Pfam" id="PF00326">
    <property type="entry name" value="Peptidase_S9"/>
    <property type="match status" value="1"/>
</dbReference>
<keyword evidence="7" id="KW-1185">Reference proteome</keyword>
<dbReference type="RefSeq" id="WP_138252759.1">
    <property type="nucleotide sequence ID" value="NZ_VAVZ01000014.1"/>
</dbReference>
<dbReference type="GO" id="GO:0006508">
    <property type="term" value="P:proteolysis"/>
    <property type="evidence" value="ECO:0007669"/>
    <property type="project" value="UniProtKB-KW"/>
</dbReference>
<sequence>MMQRLITPDSDPFQWLEDVEGEDALAWVEQRNRTAEGQLQDEQYDPLKSSLREILDASDRIPGVTARGEWLYNFWTDADHPQGLWRRTTLDSYKAETPEWETLLDLDELSEVEGTTWVWHGASVLRPEQASDEVPGYSRALINLSPGGSDADVTREFDLNTRRFITPEEGGFYRPQGKGGLSWIDADTVYSSTDQAGPQEDTPVTSSGYPRVARRWVRGTALEEAEPIISVAEDDMVASAGYDSTPGFERHLATRVLGFYDSETYLIEYHEESSGSLGSEPALTLTLVDVPTDLNVGFHRDLIFFAPRTEATVRGVVLPAGSLYVADAAEFLHGSEDDPDAGQLTALFTPTEATSLQGITATRNLFALTVMEDVVEHVEAHWRDENGEWQSQRVLSDITGSLAVGAYDSRETDDIWITAQDFLTPTTRYLGTLAPLLKGEPETYELIKQAPERFNAEGLAAVQSFATSDDGTRIPYFLIGPAETVQFAADGAPRESIAGAEPQPTILYGYGGFEISQKPGYLPLVGKAWLERGGVFALANIRGGGEYGPRWHQAALKENRNKAYEDFAAVARDLVSSGVTSTQQLACRGGSNGGLLTGNMLTQYPELFGAVVIQVPLLDMKRYSHLLAGASWRAEYGDPDTTDWDYIHTFSPYHLLQQDADYPPVLLTTSTKDDRVHPGHARKMTAALEQVAADVTYWENTQGGHGGAANPDQQATMNALIYRFLAQRLGLD</sequence>
<dbReference type="Gene3D" id="2.130.10.120">
    <property type="entry name" value="Prolyl oligopeptidase, N-terminal domain"/>
    <property type="match status" value="1"/>
</dbReference>
<dbReference type="PRINTS" id="PR00862">
    <property type="entry name" value="PROLIGOPTASE"/>
</dbReference>
<dbReference type="Proteomes" id="UP000310458">
    <property type="component" value="Unassembled WGS sequence"/>
</dbReference>
<dbReference type="InterPro" id="IPR029058">
    <property type="entry name" value="AB_hydrolase_fold"/>
</dbReference>
<accession>A0A5R9BBP0</accession>
<evidence type="ECO:0000256" key="2">
    <source>
        <dbReference type="ARBA" id="ARBA00022801"/>
    </source>
</evidence>
<evidence type="ECO:0000256" key="3">
    <source>
        <dbReference type="ARBA" id="ARBA00022825"/>
    </source>
</evidence>
<keyword evidence="3" id="KW-0720">Serine protease</keyword>
<proteinExistence type="predicted"/>
<dbReference type="PANTHER" id="PTHR42881:SF13">
    <property type="entry name" value="PROLYL ENDOPEPTIDASE"/>
    <property type="match status" value="1"/>
</dbReference>
<evidence type="ECO:0000256" key="1">
    <source>
        <dbReference type="ARBA" id="ARBA00022670"/>
    </source>
</evidence>
<protein>
    <submittedName>
        <fullName evidence="6">S9 family peptidase</fullName>
    </submittedName>
</protein>
<organism evidence="6 7">
    <name type="scientific">Nesterenkonia salmonea</name>
    <dbReference type="NCBI Taxonomy" id="1804987"/>
    <lineage>
        <taxon>Bacteria</taxon>
        <taxon>Bacillati</taxon>
        <taxon>Actinomycetota</taxon>
        <taxon>Actinomycetes</taxon>
        <taxon>Micrococcales</taxon>
        <taxon>Micrococcaceae</taxon>
        <taxon>Nesterenkonia</taxon>
    </lineage>
</organism>
<dbReference type="InterPro" id="IPR002470">
    <property type="entry name" value="Peptidase_S9A"/>
</dbReference>
<keyword evidence="1" id="KW-0645">Protease</keyword>
<dbReference type="SUPFAM" id="SSF50993">
    <property type="entry name" value="Peptidase/esterase 'gauge' domain"/>
    <property type="match status" value="1"/>
</dbReference>
<feature type="domain" description="Peptidase S9 prolyl oligopeptidase catalytic" evidence="4">
    <location>
        <begin position="529"/>
        <end position="730"/>
    </location>
</feature>
<name>A0A5R9BBP0_9MICC</name>
<dbReference type="Pfam" id="PF02897">
    <property type="entry name" value="Peptidase_S9_N"/>
    <property type="match status" value="1"/>
</dbReference>
<dbReference type="GO" id="GO:0004252">
    <property type="term" value="F:serine-type endopeptidase activity"/>
    <property type="evidence" value="ECO:0007669"/>
    <property type="project" value="InterPro"/>
</dbReference>
<keyword evidence="2" id="KW-0378">Hydrolase</keyword>
<evidence type="ECO:0000313" key="6">
    <source>
        <dbReference type="EMBL" id="TLP98064.1"/>
    </source>
</evidence>
<dbReference type="GO" id="GO:0070012">
    <property type="term" value="F:oligopeptidase activity"/>
    <property type="evidence" value="ECO:0007669"/>
    <property type="project" value="TreeGrafter"/>
</dbReference>
<dbReference type="Gene3D" id="3.40.50.1820">
    <property type="entry name" value="alpha/beta hydrolase"/>
    <property type="match status" value="1"/>
</dbReference>
<evidence type="ECO:0000313" key="7">
    <source>
        <dbReference type="Proteomes" id="UP000310458"/>
    </source>
</evidence>
<dbReference type="AlphaFoldDB" id="A0A5R9BBP0"/>
<feature type="domain" description="Peptidase S9A N-terminal" evidence="5">
    <location>
        <begin position="10"/>
        <end position="429"/>
    </location>
</feature>
<dbReference type="SUPFAM" id="SSF53474">
    <property type="entry name" value="alpha/beta-Hydrolases"/>
    <property type="match status" value="1"/>
</dbReference>
<reference evidence="6 7" key="1">
    <citation type="submission" date="2019-05" db="EMBL/GenBank/DDBJ databases">
        <title>Nesterenkonia sp. GY074 isolated from the Southern Atlantic Ocean.</title>
        <authorList>
            <person name="Zhang G."/>
        </authorList>
    </citation>
    <scope>NUCLEOTIDE SEQUENCE [LARGE SCALE GENOMIC DNA]</scope>
    <source>
        <strain evidence="6 7">GY074</strain>
    </source>
</reference>